<evidence type="ECO:0000313" key="6">
    <source>
        <dbReference type="EMBL" id="GEU52493.1"/>
    </source>
</evidence>
<keyword evidence="1" id="KW-0479">Metal-binding</keyword>
<organism evidence="6">
    <name type="scientific">Tanacetum cinerariifolium</name>
    <name type="common">Dalmatian daisy</name>
    <name type="synonym">Chrysanthemum cinerariifolium</name>
    <dbReference type="NCBI Taxonomy" id="118510"/>
    <lineage>
        <taxon>Eukaryota</taxon>
        <taxon>Viridiplantae</taxon>
        <taxon>Streptophyta</taxon>
        <taxon>Embryophyta</taxon>
        <taxon>Tracheophyta</taxon>
        <taxon>Spermatophyta</taxon>
        <taxon>Magnoliopsida</taxon>
        <taxon>eudicotyledons</taxon>
        <taxon>Gunneridae</taxon>
        <taxon>Pentapetalae</taxon>
        <taxon>asterids</taxon>
        <taxon>campanulids</taxon>
        <taxon>Asterales</taxon>
        <taxon>Asteraceae</taxon>
        <taxon>Asteroideae</taxon>
        <taxon>Anthemideae</taxon>
        <taxon>Anthemidinae</taxon>
        <taxon>Tanacetum</taxon>
    </lineage>
</organism>
<dbReference type="InterPro" id="IPR012337">
    <property type="entry name" value="RNaseH-like_sf"/>
</dbReference>
<evidence type="ECO:0000256" key="4">
    <source>
        <dbReference type="SAM" id="MobiDB-lite"/>
    </source>
</evidence>
<evidence type="ECO:0000259" key="5">
    <source>
        <dbReference type="Pfam" id="PF07727"/>
    </source>
</evidence>
<accession>A0A6L2KSF3</accession>
<feature type="domain" description="Reverse transcriptase Ty1/copia-type" evidence="5">
    <location>
        <begin position="1620"/>
        <end position="1717"/>
    </location>
</feature>
<feature type="region of interest" description="Disordered" evidence="4">
    <location>
        <begin position="1203"/>
        <end position="1235"/>
    </location>
</feature>
<dbReference type="GO" id="GO:0003676">
    <property type="term" value="F:nucleic acid binding"/>
    <property type="evidence" value="ECO:0007669"/>
    <property type="project" value="InterPro"/>
</dbReference>
<dbReference type="Pfam" id="PF07727">
    <property type="entry name" value="RVT_2"/>
    <property type="match status" value="2"/>
</dbReference>
<dbReference type="InterPro" id="IPR036397">
    <property type="entry name" value="RNaseH_sf"/>
</dbReference>
<keyword evidence="3" id="KW-0175">Coiled coil</keyword>
<protein>
    <submittedName>
        <fullName evidence="6">Retrovirus-related Pol polyprotein from transposon TNT 1-94</fullName>
    </submittedName>
</protein>
<evidence type="ECO:0000256" key="3">
    <source>
        <dbReference type="SAM" id="Coils"/>
    </source>
</evidence>
<dbReference type="EMBL" id="BKCJ010003023">
    <property type="protein sequence ID" value="GEU52493.1"/>
    <property type="molecule type" value="Genomic_DNA"/>
</dbReference>
<proteinExistence type="predicted"/>
<dbReference type="InterPro" id="IPR013103">
    <property type="entry name" value="RVT_2"/>
</dbReference>
<dbReference type="InterPro" id="IPR039537">
    <property type="entry name" value="Retrotran_Ty1/copia-like"/>
</dbReference>
<evidence type="ECO:0000256" key="2">
    <source>
        <dbReference type="ARBA" id="ARBA00022801"/>
    </source>
</evidence>
<dbReference type="PANTHER" id="PTHR42648">
    <property type="entry name" value="TRANSPOSASE, PUTATIVE-RELATED"/>
    <property type="match status" value="1"/>
</dbReference>
<gene>
    <name evidence="6" type="ORF">Tci_024471</name>
</gene>
<dbReference type="Pfam" id="PF14223">
    <property type="entry name" value="Retrotran_gag_2"/>
    <property type="match status" value="1"/>
</dbReference>
<comment type="caution">
    <text evidence="6">The sequence shown here is derived from an EMBL/GenBank/DDBJ whole genome shotgun (WGS) entry which is preliminary data.</text>
</comment>
<evidence type="ECO:0000256" key="1">
    <source>
        <dbReference type="ARBA" id="ARBA00022723"/>
    </source>
</evidence>
<dbReference type="GO" id="GO:0016787">
    <property type="term" value="F:hydrolase activity"/>
    <property type="evidence" value="ECO:0007669"/>
    <property type="project" value="UniProtKB-KW"/>
</dbReference>
<name>A0A6L2KSF3_TANCI</name>
<reference evidence="6" key="1">
    <citation type="journal article" date="2019" name="Sci. Rep.">
        <title>Draft genome of Tanacetum cinerariifolium, the natural source of mosquito coil.</title>
        <authorList>
            <person name="Yamashiro T."/>
            <person name="Shiraishi A."/>
            <person name="Satake H."/>
            <person name="Nakayama K."/>
        </authorList>
    </citation>
    <scope>NUCLEOTIDE SEQUENCE</scope>
</reference>
<dbReference type="CDD" id="cd09272">
    <property type="entry name" value="RNase_HI_RT_Ty1"/>
    <property type="match status" value="1"/>
</dbReference>
<dbReference type="GO" id="GO:0046872">
    <property type="term" value="F:metal ion binding"/>
    <property type="evidence" value="ECO:0007669"/>
    <property type="project" value="UniProtKB-KW"/>
</dbReference>
<keyword evidence="2" id="KW-0378">Hydrolase</keyword>
<dbReference type="Gene3D" id="3.30.420.10">
    <property type="entry name" value="Ribonuclease H-like superfamily/Ribonuclease H"/>
    <property type="match status" value="1"/>
</dbReference>
<feature type="coiled-coil region" evidence="3">
    <location>
        <begin position="812"/>
        <end position="846"/>
    </location>
</feature>
<sequence>MILVHLFTCYELGAEVCTTVGIESEEEDSESFSGIEMPKNISLFMCATSKSRFSTSTLLEMTGDCVSGKVYELLADGASWSTVVEEGELVDSAGSGATASVIRAMTSGADRSTLDTRPPMLDRTDFASWQQRIRLYCWGKENGVNILMYIDEGSYRIGTVRETLAERTEGTPQFGPERPRVYSDLTPEEKDRYNADIRATNILLQGLPKDIYTLINHYTDAKDIWDNVKMLLEGYELTKEDRESQLYDDFEHFRQHKGEYIHNYYVRFAKLINDMRNIKMTMSRLQLNSKFVNNMLPEWGRFVMAVNLNRGLRDSNYFQLYAYLKQHETHAKENKMMFEPLSSTKVPQPLADLSLSPIEDLIENLTNTLALLTQSYKTFLPQTNNQLRTSSNAINQATIQDGRVVVQNVQGRQNRGQGMNPRGGNAAGYEGAQTRVGNVNPGQARPGQPRPAQENRVALDTEQLLFLACGQDKAFDDDVDEQPVSDLALNMDNVFQANDCDAFDSDVDEAFTAQTMFMANLSSADPVTDEAGPSYDSDILSEYVKDNEVPVVHGDVSSVPSDAFMVIYNDMCEPHPQSVSNPSQNTGVKNSLTAELATYKEQVELPKPHYNELNRVAIGYKNPLCLTQAKLVQPALYNGHEIIKDNHAPAIVHNTEDTLEIAKITRNKMNAKMNDLECVTRKAKIAPHDYSKENFLATLTPQKQQTPEQIFWSNDLMKLKSEALKERTKASRQIKALRVYPPNTPATLVPKVLPIKSQVKIHIFTLIKLFLEFDKTCKKRITPTRLTEGETGFQQTKECYLKEVIRFFKTLKNNFEGILKALTKEIKEMKDVFKELEAEVAQYAVDRKHDAIERKNLFIANDNLIAKCLSQDVFSVATNSELNVVRFTEMHVANTNVKARCLELEAELANLRDKNNYDNQMELINHFSKLEVNHLNLQLKYQNLKDSIGNNPPTQNKDTPDFDSVFVIGKMQASIQGKDNVIRQLKKQLSQLQVTRSDTDSTLTVQTTDPQITKLTEHVTNLQAQNNSFRAENDKIKQHYKELYDSIKITRAKHIEQVTKLTTKNVNLTTSVSKDKVKPQVLARNKHAIDVEPIIPRLRNNRDAHLDYLRHLKESVETIHDIVEEAKVVRPLDRSIISACRYTKHSQELLKYAIGTCPQGSQERAKQLAHIPLIMKKHVTFAKPSDKSDSTTHQHVVIVKPHKTNVPVPPSTRVNSCPCARGSQPKSHVKPNRISPTKGVIKLPVEHQPGQIIVATSSIRHNCNVGRKVKQVWKPKQVRQVWKPTGKVLTTIGHQWRPTGRIFNLGNQCPLTRFTPPKVVSAKQNKKRASCSKHMTGDRSRLMNFMKKFTGTVKFENDHFGAIMGYEDYVIGDSVISRKTVPRTPQQNGVVERRNRTLVEATQTMLIFSKALMFLWTEAVATAFFGALCYPTNDIEDLGKLQPTADTGIFVGYAPSRKGTGPAPNFLTPGQISSGLVPNPVPATPHAPPPIKNWRFYFSQCSMNIWNLLMLKDRLHQGVVAEPNYMEDHTVTPVDNNPFVNVFAPEPHSEASSSGDISSTESPYWIYKVKLDEYGDVLKNKARLVAKGYRQEEGIDFKESFVPVARIEAICIFIANAANHLTHVYRLKKALYGLKQAPQAWYDTLSRFLLDNNFSKGTVDPTLFTCKTGKHILLVQIYVDDIIFASTDLNACDMFSKEMSSKFQMSMMGQMSFFLAIRPDLVFAVCMCARYQAKPTKKHLEAIKRVFKTREEAHPEVLSSLAINWSKHIDIRHHFIREQVERGVVELYFVTTDYLLADIFTKALPQQRFEFILPRLGIKNKMVDVNAPSGQAPAMAPPVRTDDQILPRIRAFTTSSTIPSIYIQQFWDTIQYDKKAGSYRSLASNYLPPPEDSLLAQTGDIATFIDWFCNRRGITELKPQDLEGPSFEIVKVFHPDVIHLQYQIEDCHKLLTDSVDDPILRHNVSKPLPLGGPPGQVTIQSDFFFNKDLEYLRYDSKGRRYALSISKMKAAYYPDAGLEQMVPDQFWIEEECKYDIAAMYGISHWWFQRQRFYIDRHTSEGDRRAVRTHMRILSVVRIEVFSMYGYDYMKKIVLRRADLNEHVIVERDFKQHVEDFQLGIESYQTQLNLTKPQWDATGFEYKHDYTVIDSPRAIMFREKYGVQMMMRFNEIHKFSDGTLQQIDEALDYRVKKFRINRMNPGLNTRFWTRKDVDRCKVFMFAIQRRLRTRRIFRNLESFVGGCSAPASDDLDQNALLILEPRDHPEINSLGNYSIMLASSHAMKMKMEIMLEPTSNKLLVANELTNAVGKPFEVLNNVLEHVDCV</sequence>
<dbReference type="SUPFAM" id="SSF53098">
    <property type="entry name" value="Ribonuclease H-like"/>
    <property type="match status" value="1"/>
</dbReference>
<dbReference type="PANTHER" id="PTHR42648:SF18">
    <property type="entry name" value="RETROTRANSPOSON, UNCLASSIFIED-LIKE PROTEIN"/>
    <property type="match status" value="1"/>
</dbReference>
<feature type="coiled-coil region" evidence="3">
    <location>
        <begin position="975"/>
        <end position="1039"/>
    </location>
</feature>
<feature type="domain" description="Reverse transcriptase Ty1/copia-type" evidence="5">
    <location>
        <begin position="1564"/>
        <end position="1619"/>
    </location>
</feature>